<keyword evidence="4" id="KW-1185">Reference proteome</keyword>
<dbReference type="GO" id="GO:0004672">
    <property type="term" value="F:protein kinase activity"/>
    <property type="evidence" value="ECO:0007669"/>
    <property type="project" value="InterPro"/>
</dbReference>
<evidence type="ECO:0000313" key="4">
    <source>
        <dbReference type="Proteomes" id="UP000735302"/>
    </source>
</evidence>
<dbReference type="Pfam" id="PF00069">
    <property type="entry name" value="Pkinase"/>
    <property type="match status" value="1"/>
</dbReference>
<evidence type="ECO:0000259" key="2">
    <source>
        <dbReference type="PROSITE" id="PS50011"/>
    </source>
</evidence>
<organism evidence="3 4">
    <name type="scientific">Plakobranchus ocellatus</name>
    <dbReference type="NCBI Taxonomy" id="259542"/>
    <lineage>
        <taxon>Eukaryota</taxon>
        <taxon>Metazoa</taxon>
        <taxon>Spiralia</taxon>
        <taxon>Lophotrochozoa</taxon>
        <taxon>Mollusca</taxon>
        <taxon>Gastropoda</taxon>
        <taxon>Heterobranchia</taxon>
        <taxon>Euthyneura</taxon>
        <taxon>Panpulmonata</taxon>
        <taxon>Sacoglossa</taxon>
        <taxon>Placobranchoidea</taxon>
        <taxon>Plakobranchidae</taxon>
        <taxon>Plakobranchus</taxon>
    </lineage>
</organism>
<keyword evidence="3" id="KW-0808">Transferase</keyword>
<protein>
    <submittedName>
        <fullName evidence="3">Protein kinase domain protein</fullName>
    </submittedName>
</protein>
<gene>
    <name evidence="3" type="ORF">PoB_004464500</name>
</gene>
<dbReference type="InterPro" id="IPR011009">
    <property type="entry name" value="Kinase-like_dom_sf"/>
</dbReference>
<accession>A0AAV4BF07</accession>
<reference evidence="3 4" key="1">
    <citation type="journal article" date="2021" name="Elife">
        <title>Chloroplast acquisition without the gene transfer in kleptoplastic sea slugs, Plakobranchus ocellatus.</title>
        <authorList>
            <person name="Maeda T."/>
            <person name="Takahashi S."/>
            <person name="Yoshida T."/>
            <person name="Shimamura S."/>
            <person name="Takaki Y."/>
            <person name="Nagai Y."/>
            <person name="Toyoda A."/>
            <person name="Suzuki Y."/>
            <person name="Arimoto A."/>
            <person name="Ishii H."/>
            <person name="Satoh N."/>
            <person name="Nishiyama T."/>
            <person name="Hasebe M."/>
            <person name="Maruyama T."/>
            <person name="Minagawa J."/>
            <person name="Obokata J."/>
            <person name="Shigenobu S."/>
        </authorList>
    </citation>
    <scope>NUCLEOTIDE SEQUENCE [LARGE SCALE GENOMIC DNA]</scope>
</reference>
<feature type="region of interest" description="Disordered" evidence="1">
    <location>
        <begin position="1"/>
        <end position="30"/>
    </location>
</feature>
<feature type="region of interest" description="Disordered" evidence="1">
    <location>
        <begin position="169"/>
        <end position="192"/>
    </location>
</feature>
<keyword evidence="3" id="KW-0418">Kinase</keyword>
<dbReference type="CDD" id="cd00180">
    <property type="entry name" value="PKc"/>
    <property type="match status" value="1"/>
</dbReference>
<evidence type="ECO:0000313" key="3">
    <source>
        <dbReference type="EMBL" id="GFO18140.1"/>
    </source>
</evidence>
<dbReference type="Gene3D" id="1.10.510.10">
    <property type="entry name" value="Transferase(Phosphotransferase) domain 1"/>
    <property type="match status" value="1"/>
</dbReference>
<proteinExistence type="predicted"/>
<dbReference type="SMART" id="SM00220">
    <property type="entry name" value="S_TKc"/>
    <property type="match status" value="1"/>
</dbReference>
<sequence>MEACGNIPAERLCNPSPSTSDGPNASGPTTQIQHVQNEAHGAVGSQYSVHPSPQCTAGSLDIYTTTNEDQENGLMCIQQSLLNFLQADKENSRSRYVRRRLFPKNVFNNNTHTEISRSATTKREPFHSSRYQESSGRHYSHLNVVYNPVVSDISSDGSMIYEESNNNADALGQSLSNRPHQSSPSGLDSTDTAMDTDALGIDYIRSKMLDQLHLKQMFQLSSTNIRHVVLCEYKTSPLNKVVVKFYPKDSTRFSREVAALKRLKHPWIIKMVASESCLHQQALVLHFCYHGRLTNYIDKFDFKKTVGCIYQIISAVHYIHGHHTIHGDIKLDNILLDGGFDPHLSDFDLAEYLPPGKLLVRGRRGTCGFIAPEMNEDPKGLHDGYKTDAYSLGAVILCVLFERKFKPGVDLYYLAKKSHYADTVVSGPLK</sequence>
<dbReference type="GO" id="GO:0005524">
    <property type="term" value="F:ATP binding"/>
    <property type="evidence" value="ECO:0007669"/>
    <property type="project" value="InterPro"/>
</dbReference>
<evidence type="ECO:0000256" key="1">
    <source>
        <dbReference type="SAM" id="MobiDB-lite"/>
    </source>
</evidence>
<dbReference type="Proteomes" id="UP000735302">
    <property type="component" value="Unassembled WGS sequence"/>
</dbReference>
<dbReference type="PROSITE" id="PS50011">
    <property type="entry name" value="PROTEIN_KINASE_DOM"/>
    <property type="match status" value="1"/>
</dbReference>
<feature type="domain" description="Protein kinase" evidence="2">
    <location>
        <begin position="214"/>
        <end position="430"/>
    </location>
</feature>
<dbReference type="PANTHER" id="PTHR24347">
    <property type="entry name" value="SERINE/THREONINE-PROTEIN KINASE"/>
    <property type="match status" value="1"/>
</dbReference>
<comment type="caution">
    <text evidence="3">The sequence shown here is derived from an EMBL/GenBank/DDBJ whole genome shotgun (WGS) entry which is preliminary data.</text>
</comment>
<dbReference type="SUPFAM" id="SSF56112">
    <property type="entry name" value="Protein kinase-like (PK-like)"/>
    <property type="match status" value="1"/>
</dbReference>
<name>A0AAV4BF07_9GAST</name>
<feature type="compositionally biased region" description="Polar residues" evidence="1">
    <location>
        <begin position="15"/>
        <end position="30"/>
    </location>
</feature>
<dbReference type="InterPro" id="IPR000719">
    <property type="entry name" value="Prot_kinase_dom"/>
</dbReference>
<dbReference type="EMBL" id="BLXT01004931">
    <property type="protein sequence ID" value="GFO18140.1"/>
    <property type="molecule type" value="Genomic_DNA"/>
</dbReference>
<dbReference type="AlphaFoldDB" id="A0AAV4BF07"/>
<feature type="region of interest" description="Disordered" evidence="1">
    <location>
        <begin position="112"/>
        <end position="134"/>
    </location>
</feature>